<proteinExistence type="predicted"/>
<keyword evidence="3" id="KW-1185">Reference proteome</keyword>
<feature type="non-terminal residue" evidence="2">
    <location>
        <position position="1"/>
    </location>
</feature>
<dbReference type="GeneID" id="25318918"/>
<name>A0A0F4YME0_RASE3</name>
<dbReference type="AlphaFoldDB" id="A0A0F4YME0"/>
<feature type="compositionally biased region" description="Basic and acidic residues" evidence="1">
    <location>
        <begin position="65"/>
        <end position="74"/>
    </location>
</feature>
<evidence type="ECO:0000313" key="3">
    <source>
        <dbReference type="Proteomes" id="UP000053958"/>
    </source>
</evidence>
<organism evidence="2 3">
    <name type="scientific">Rasamsonia emersonii (strain ATCC 16479 / CBS 393.64 / IMI 116815)</name>
    <dbReference type="NCBI Taxonomy" id="1408163"/>
    <lineage>
        <taxon>Eukaryota</taxon>
        <taxon>Fungi</taxon>
        <taxon>Dikarya</taxon>
        <taxon>Ascomycota</taxon>
        <taxon>Pezizomycotina</taxon>
        <taxon>Eurotiomycetes</taxon>
        <taxon>Eurotiomycetidae</taxon>
        <taxon>Eurotiales</taxon>
        <taxon>Trichocomaceae</taxon>
        <taxon>Rasamsonia</taxon>
    </lineage>
</organism>
<gene>
    <name evidence="2" type="ORF">T310_6619</name>
</gene>
<protein>
    <submittedName>
        <fullName evidence="2">Uncharacterized protein</fullName>
    </submittedName>
</protein>
<dbReference type="RefSeq" id="XP_013326011.1">
    <property type="nucleotide sequence ID" value="XM_013470557.1"/>
</dbReference>
<comment type="caution">
    <text evidence="2">The sequence shown here is derived from an EMBL/GenBank/DDBJ whole genome shotgun (WGS) entry which is preliminary data.</text>
</comment>
<sequence length="90" mass="10692">HYPSCHFQERLVLDYLIMSDKDAGTPRVFLYRHGMQAQSQESKTALTTYRRDRVDPEWTVHGHYRTRADRERRKTSPCNGQDDCRRGQAH</sequence>
<evidence type="ECO:0000313" key="2">
    <source>
        <dbReference type="EMBL" id="KKA19399.1"/>
    </source>
</evidence>
<reference evidence="2 3" key="1">
    <citation type="submission" date="2015-04" db="EMBL/GenBank/DDBJ databases">
        <authorList>
            <person name="Heijne W.H."/>
            <person name="Fedorova N.D."/>
            <person name="Nierman W.C."/>
            <person name="Vollebregt A.W."/>
            <person name="Zhao Z."/>
            <person name="Wu L."/>
            <person name="Kumar M."/>
            <person name="Stam H."/>
            <person name="van den Berg M.A."/>
            <person name="Pel H.J."/>
        </authorList>
    </citation>
    <scope>NUCLEOTIDE SEQUENCE [LARGE SCALE GENOMIC DNA]</scope>
    <source>
        <strain evidence="2 3">CBS 393.64</strain>
    </source>
</reference>
<evidence type="ECO:0000256" key="1">
    <source>
        <dbReference type="SAM" id="MobiDB-lite"/>
    </source>
</evidence>
<feature type="region of interest" description="Disordered" evidence="1">
    <location>
        <begin position="65"/>
        <end position="90"/>
    </location>
</feature>
<accession>A0A0F4YME0</accession>
<dbReference type="Proteomes" id="UP000053958">
    <property type="component" value="Unassembled WGS sequence"/>
</dbReference>
<dbReference type="EMBL" id="LASV01000352">
    <property type="protein sequence ID" value="KKA19399.1"/>
    <property type="molecule type" value="Genomic_DNA"/>
</dbReference>